<dbReference type="Pfam" id="PF01391">
    <property type="entry name" value="Collagen"/>
    <property type="match status" value="1"/>
</dbReference>
<keyword evidence="2" id="KW-1133">Transmembrane helix</keyword>
<dbReference type="InterPro" id="IPR008160">
    <property type="entry name" value="Collagen"/>
</dbReference>
<organism evidence="3">
    <name type="scientific">viral metagenome</name>
    <dbReference type="NCBI Taxonomy" id="1070528"/>
    <lineage>
        <taxon>unclassified sequences</taxon>
        <taxon>metagenomes</taxon>
        <taxon>organismal metagenomes</taxon>
    </lineage>
</organism>
<protein>
    <recommendedName>
        <fullName evidence="4">Collagen triple helix containing protein</fullName>
    </recommendedName>
</protein>
<dbReference type="EMBL" id="MN740594">
    <property type="protein sequence ID" value="QHS77960.1"/>
    <property type="molecule type" value="Genomic_DNA"/>
</dbReference>
<evidence type="ECO:0000256" key="2">
    <source>
        <dbReference type="SAM" id="Phobius"/>
    </source>
</evidence>
<dbReference type="PANTHER" id="PTHR24637">
    <property type="entry name" value="COLLAGEN"/>
    <property type="match status" value="1"/>
</dbReference>
<feature type="region of interest" description="Disordered" evidence="1">
    <location>
        <begin position="22"/>
        <end position="49"/>
    </location>
</feature>
<keyword evidence="2" id="KW-0812">Transmembrane</keyword>
<feature type="transmembrane region" description="Helical" evidence="2">
    <location>
        <begin position="124"/>
        <end position="141"/>
    </location>
</feature>
<evidence type="ECO:0008006" key="4">
    <source>
        <dbReference type="Google" id="ProtNLM"/>
    </source>
</evidence>
<keyword evidence="2" id="KW-0472">Membrane</keyword>
<evidence type="ECO:0000313" key="3">
    <source>
        <dbReference type="EMBL" id="QHS77960.1"/>
    </source>
</evidence>
<accession>A0A6C0AEU7</accession>
<reference evidence="3" key="1">
    <citation type="journal article" date="2020" name="Nature">
        <title>Giant virus diversity and host interactions through global metagenomics.</title>
        <authorList>
            <person name="Schulz F."/>
            <person name="Roux S."/>
            <person name="Paez-Espino D."/>
            <person name="Jungbluth S."/>
            <person name="Walsh D.A."/>
            <person name="Denef V.J."/>
            <person name="McMahon K.D."/>
            <person name="Konstantinidis K.T."/>
            <person name="Eloe-Fadrosh E.A."/>
            <person name="Kyrpides N.C."/>
            <person name="Woyke T."/>
        </authorList>
    </citation>
    <scope>NUCLEOTIDE SEQUENCE</scope>
    <source>
        <strain evidence="3">GVMAG-S-1021933-23</strain>
    </source>
</reference>
<feature type="compositionally biased region" description="Low complexity" evidence="1">
    <location>
        <begin position="27"/>
        <end position="39"/>
    </location>
</feature>
<feature type="transmembrane region" description="Helical" evidence="2">
    <location>
        <begin position="161"/>
        <end position="178"/>
    </location>
</feature>
<evidence type="ECO:0000256" key="1">
    <source>
        <dbReference type="SAM" id="MobiDB-lite"/>
    </source>
</evidence>
<proteinExistence type="predicted"/>
<name>A0A6C0AEU7_9ZZZZ</name>
<sequence length="205" mass="22889">MNRRENRTENRTEIDILRELLEREDNSSVVSRNRSRSVSPNCKPTRPDKHCICVRDGKDGRPGKDGKNGRDGNCGKDGKCGKDGCKGDKGDRGCDGKDGRPGRDGKDGKDGCNGKNGCDAISNHMVFCGCSFFIIIGHRLYKFKKGENTHSDVYELRDRRVIIVGVTFDGTFLLVVVLDKNGVRFLIRIDPDTGRMEEPARLDIR</sequence>
<dbReference type="AlphaFoldDB" id="A0A6C0AEU7"/>